<dbReference type="EMBL" id="KZ819707">
    <property type="protein sequence ID" value="PWN53846.1"/>
    <property type="molecule type" value="Genomic_DNA"/>
</dbReference>
<name>A0ACD0P749_9BASI</name>
<proteinExistence type="predicted"/>
<dbReference type="Proteomes" id="UP000245626">
    <property type="component" value="Unassembled WGS sequence"/>
</dbReference>
<sequence length="471" mass="50233">MSLPETKGEAAETLSSKEDRKLAHSDRSDLEAEKREPSLRRAGQKRKRLEPKEAEENHSDRLGERAYVDSTNADDEVEDGDELARALELEMELEMNVDSEKEAEIPENQGKPGRTRLTDSPEQHEEVDMDDILQSPGAMSPATATDMTPNASQEGVAVILSPAQRPPLGSTPSSVNNLTPASVSSGRFRLKRLARATSGLSEERDKTPSQAPTPTVRTPALDTANMVDPMVLHEAQMPSSTSFKNETLSTPGTPASSLLRDELASRARTALSPAIGLGLQSTGSGITPNSSPRVEFDLSQSVPSPKTPKPVSTGAASASVAATGWQPPPIRSASSFNPYDDEDDESDDDEEEEDEEEDDDDDDDDDLDDFAAQLDMSLAESGTPVEQAEPPSAPSGSTAVNRKTKKGGDRSAGPRNAGGAALSSSHGPTRGKMNGNESSSASKPSQARARQRKAYGLGGRREEEEALEDSD</sequence>
<protein>
    <submittedName>
        <fullName evidence="1">Uncharacterized protein</fullName>
    </submittedName>
</protein>
<evidence type="ECO:0000313" key="2">
    <source>
        <dbReference type="Proteomes" id="UP000245626"/>
    </source>
</evidence>
<accession>A0ACD0P749</accession>
<organism evidence="1 2">
    <name type="scientific">Violaceomyces palustris</name>
    <dbReference type="NCBI Taxonomy" id="1673888"/>
    <lineage>
        <taxon>Eukaryota</taxon>
        <taxon>Fungi</taxon>
        <taxon>Dikarya</taxon>
        <taxon>Basidiomycota</taxon>
        <taxon>Ustilaginomycotina</taxon>
        <taxon>Ustilaginomycetes</taxon>
        <taxon>Violaceomycetales</taxon>
        <taxon>Violaceomycetaceae</taxon>
        <taxon>Violaceomyces</taxon>
    </lineage>
</organism>
<evidence type="ECO:0000313" key="1">
    <source>
        <dbReference type="EMBL" id="PWN53846.1"/>
    </source>
</evidence>
<reference evidence="1 2" key="1">
    <citation type="journal article" date="2018" name="Mol. Biol. Evol.">
        <title>Broad Genomic Sampling Reveals a Smut Pathogenic Ancestry of the Fungal Clade Ustilaginomycotina.</title>
        <authorList>
            <person name="Kijpornyongpan T."/>
            <person name="Mondo S.J."/>
            <person name="Barry K."/>
            <person name="Sandor L."/>
            <person name="Lee J."/>
            <person name="Lipzen A."/>
            <person name="Pangilinan J."/>
            <person name="LaButti K."/>
            <person name="Hainaut M."/>
            <person name="Henrissat B."/>
            <person name="Grigoriev I.V."/>
            <person name="Spatafora J.W."/>
            <person name="Aime M.C."/>
        </authorList>
    </citation>
    <scope>NUCLEOTIDE SEQUENCE [LARGE SCALE GENOMIC DNA]</scope>
    <source>
        <strain evidence="1 2">SA 807</strain>
    </source>
</reference>
<keyword evidence="2" id="KW-1185">Reference proteome</keyword>
<gene>
    <name evidence="1" type="ORF">IE53DRAFT_359683</name>
</gene>